<keyword evidence="2" id="KW-0813">Transport</keyword>
<protein>
    <submittedName>
        <fullName evidence="8">Electron transfer flavoprotein subunit alpha/FixB family protein</fullName>
    </submittedName>
</protein>
<dbReference type="PROSITE" id="PS00696">
    <property type="entry name" value="ETF_ALPHA"/>
    <property type="match status" value="1"/>
</dbReference>
<evidence type="ECO:0000313" key="8">
    <source>
        <dbReference type="EMBL" id="MBC8177261.1"/>
    </source>
</evidence>
<feature type="binding site" evidence="6">
    <location>
        <begin position="243"/>
        <end position="244"/>
    </location>
    <ligand>
        <name>FAD</name>
        <dbReference type="ChEBI" id="CHEBI:57692"/>
    </ligand>
</feature>
<keyword evidence="3" id="KW-0285">Flavoprotein</keyword>
<dbReference type="PIRSF" id="PIRSF000089">
    <property type="entry name" value="Electra_flavoP_a"/>
    <property type="match status" value="1"/>
</dbReference>
<dbReference type="InterPro" id="IPR029035">
    <property type="entry name" value="DHS-like_NAD/FAD-binding_dom"/>
</dbReference>
<dbReference type="SUPFAM" id="SSF52402">
    <property type="entry name" value="Adenine nucleotide alpha hydrolases-like"/>
    <property type="match status" value="1"/>
</dbReference>
<evidence type="ECO:0000256" key="5">
    <source>
        <dbReference type="ARBA" id="ARBA00022982"/>
    </source>
</evidence>
<evidence type="ECO:0000256" key="2">
    <source>
        <dbReference type="ARBA" id="ARBA00022448"/>
    </source>
</evidence>
<comment type="caution">
    <text evidence="8">The sequence shown here is derived from an EMBL/GenBank/DDBJ whole genome shotgun (WGS) entry which is preliminary data.</text>
</comment>
<dbReference type="InterPro" id="IPR014730">
    <property type="entry name" value="ETF_a/b_N"/>
</dbReference>
<evidence type="ECO:0000313" key="9">
    <source>
        <dbReference type="Proteomes" id="UP000650524"/>
    </source>
</evidence>
<dbReference type="InterPro" id="IPR033947">
    <property type="entry name" value="ETF_alpha_N"/>
</dbReference>
<dbReference type="Gene3D" id="3.40.50.1220">
    <property type="entry name" value="TPP-binding domain"/>
    <property type="match status" value="1"/>
</dbReference>
<accession>A0A8J6T7B0</accession>
<organism evidence="8 9">
    <name type="scientific">Candidatus Desulfacyla euxinica</name>
    <dbReference type="NCBI Taxonomy" id="2841693"/>
    <lineage>
        <taxon>Bacteria</taxon>
        <taxon>Deltaproteobacteria</taxon>
        <taxon>Candidatus Desulfacyla</taxon>
    </lineage>
</organism>
<comment type="cofactor">
    <cofactor evidence="6">
        <name>FAD</name>
        <dbReference type="ChEBI" id="CHEBI:57692"/>
    </cofactor>
    <text evidence="6">Binds 1 FAD per dimer.</text>
</comment>
<dbReference type="CDD" id="cd01715">
    <property type="entry name" value="ETF_alpha"/>
    <property type="match status" value="1"/>
</dbReference>
<dbReference type="Gene3D" id="3.40.50.620">
    <property type="entry name" value="HUPs"/>
    <property type="match status" value="1"/>
</dbReference>
<evidence type="ECO:0000259" key="7">
    <source>
        <dbReference type="SMART" id="SM00893"/>
    </source>
</evidence>
<keyword evidence="5" id="KW-0249">Electron transport</keyword>
<dbReference type="EMBL" id="JACNJD010000199">
    <property type="protein sequence ID" value="MBC8177261.1"/>
    <property type="molecule type" value="Genomic_DNA"/>
</dbReference>
<evidence type="ECO:0000256" key="4">
    <source>
        <dbReference type="ARBA" id="ARBA00022827"/>
    </source>
</evidence>
<feature type="binding site" evidence="6">
    <location>
        <position position="295"/>
    </location>
    <ligand>
        <name>FAD</name>
        <dbReference type="ChEBI" id="CHEBI:57692"/>
    </ligand>
</feature>
<dbReference type="Proteomes" id="UP000650524">
    <property type="component" value="Unassembled WGS sequence"/>
</dbReference>
<comment type="similarity">
    <text evidence="1">Belongs to the ETF alpha-subunit/FixB family.</text>
</comment>
<dbReference type="GO" id="GO:0033539">
    <property type="term" value="P:fatty acid beta-oxidation using acyl-CoA dehydrogenase"/>
    <property type="evidence" value="ECO:0007669"/>
    <property type="project" value="TreeGrafter"/>
</dbReference>
<dbReference type="InterPro" id="IPR018206">
    <property type="entry name" value="ETF_asu_C_CS"/>
</dbReference>
<dbReference type="SUPFAM" id="SSF52467">
    <property type="entry name" value="DHS-like NAD/FAD-binding domain"/>
    <property type="match status" value="1"/>
</dbReference>
<dbReference type="AlphaFoldDB" id="A0A8J6T7B0"/>
<evidence type="ECO:0000256" key="6">
    <source>
        <dbReference type="PIRSR" id="PIRSR000089-1"/>
    </source>
</evidence>
<dbReference type="GO" id="GO:0009055">
    <property type="term" value="F:electron transfer activity"/>
    <property type="evidence" value="ECO:0007669"/>
    <property type="project" value="InterPro"/>
</dbReference>
<gene>
    <name evidence="8" type="ORF">H8E19_07625</name>
</gene>
<name>A0A8J6T7B0_9DELT</name>
<sequence>MDDVLILGEVKEGSLDLKTLELMGAGKKLAGELGGEFSLLLIGDSVSEMADEALPYGPSKVYKLEHPLLQGFKADLWVMSLEQACREINPKILLMSHSFMGMELGPRLACRLNTRLTTDCIDLSIDPGDGLLLRTKPVSGGNAISVFKCSGEPQLATVRGKVFAPAELGEANGEIVDIKAEIDESMIKVESLEIVREEIVALDKADVVVSGGAGLGEEDGFELLEELREALSKSFDNVMIGCSRVAVDKGWISSDHQVGLTGTMISPDIYVAVGISGAIQHLVGMVHAKKIIAINTDPGCNMLKVADYGVVEDYEEIIPALIEKLEELS</sequence>
<feature type="binding site" evidence="6">
    <location>
        <begin position="257"/>
        <end position="261"/>
    </location>
    <ligand>
        <name>FAD</name>
        <dbReference type="ChEBI" id="CHEBI:57692"/>
    </ligand>
</feature>
<feature type="binding site" evidence="6">
    <location>
        <begin position="274"/>
        <end position="281"/>
    </location>
    <ligand>
        <name>FAD</name>
        <dbReference type="ChEBI" id="CHEBI:57692"/>
    </ligand>
</feature>
<dbReference type="Pfam" id="PF01012">
    <property type="entry name" value="ETF"/>
    <property type="match status" value="1"/>
</dbReference>
<dbReference type="GO" id="GO:0050660">
    <property type="term" value="F:flavin adenine dinucleotide binding"/>
    <property type="evidence" value="ECO:0007669"/>
    <property type="project" value="InterPro"/>
</dbReference>
<reference evidence="8 9" key="1">
    <citation type="submission" date="2020-08" db="EMBL/GenBank/DDBJ databases">
        <title>Bridging the membrane lipid divide: bacteria of the FCB group superphylum have the potential to synthesize archaeal ether lipids.</title>
        <authorList>
            <person name="Villanueva L."/>
            <person name="Von Meijenfeldt F.A.B."/>
            <person name="Westbye A.B."/>
            <person name="Yadav S."/>
            <person name="Hopmans E.C."/>
            <person name="Dutilh B.E."/>
            <person name="Sinninghe Damste J.S."/>
        </authorList>
    </citation>
    <scope>NUCLEOTIDE SEQUENCE [LARGE SCALE GENOMIC DNA]</scope>
    <source>
        <strain evidence="8">NIOZ-UU27</strain>
    </source>
</reference>
<evidence type="ECO:0000256" key="3">
    <source>
        <dbReference type="ARBA" id="ARBA00022630"/>
    </source>
</evidence>
<dbReference type="InterPro" id="IPR001308">
    <property type="entry name" value="ETF_a/FixB"/>
</dbReference>
<dbReference type="InterPro" id="IPR014731">
    <property type="entry name" value="ETF_asu_C"/>
</dbReference>
<dbReference type="InterPro" id="IPR014729">
    <property type="entry name" value="Rossmann-like_a/b/a_fold"/>
</dbReference>
<proteinExistence type="inferred from homology"/>
<keyword evidence="4 6" id="KW-0274">FAD</keyword>
<dbReference type="Pfam" id="PF00766">
    <property type="entry name" value="ETF_alpha"/>
    <property type="match status" value="1"/>
</dbReference>
<dbReference type="PANTHER" id="PTHR43153:SF1">
    <property type="entry name" value="ELECTRON TRANSFER FLAVOPROTEIN SUBUNIT ALPHA, MITOCHONDRIAL"/>
    <property type="match status" value="1"/>
</dbReference>
<feature type="domain" description="Electron transfer flavoprotein alpha/beta-subunit N-terminal" evidence="7">
    <location>
        <begin position="4"/>
        <end position="199"/>
    </location>
</feature>
<evidence type="ECO:0000256" key="1">
    <source>
        <dbReference type="ARBA" id="ARBA00005817"/>
    </source>
</evidence>
<dbReference type="SMART" id="SM00893">
    <property type="entry name" value="ETF"/>
    <property type="match status" value="1"/>
</dbReference>
<dbReference type="PANTHER" id="PTHR43153">
    <property type="entry name" value="ELECTRON TRANSFER FLAVOPROTEIN ALPHA"/>
    <property type="match status" value="1"/>
</dbReference>